<dbReference type="InterPro" id="IPR008613">
    <property type="entry name" value="Excalibur_Ca-bd_domain"/>
</dbReference>
<comment type="caution">
    <text evidence="3">The sequence shown here is derived from an EMBL/GenBank/DDBJ whole genome shotgun (WGS) entry which is preliminary data.</text>
</comment>
<evidence type="ECO:0000259" key="2">
    <source>
        <dbReference type="SMART" id="SM00894"/>
    </source>
</evidence>
<sequence length="90" mass="9709">MLAAPLTSGLDAADAAPKPKSYKNCTALQKDYPHGVAKKGARDKVTGKAKPVKNFTVSTKVYKLNDGPRNARTGEYDLDRDNDGVACEKR</sequence>
<evidence type="ECO:0000313" key="4">
    <source>
        <dbReference type="Proteomes" id="UP000435304"/>
    </source>
</evidence>
<dbReference type="Pfam" id="PF05901">
    <property type="entry name" value="Excalibur"/>
    <property type="match status" value="1"/>
</dbReference>
<keyword evidence="4" id="KW-1185">Reference proteome</keyword>
<organism evidence="3 4">
    <name type="scientific">Auraticoccus cholistanensis</name>
    <dbReference type="NCBI Taxonomy" id="2656650"/>
    <lineage>
        <taxon>Bacteria</taxon>
        <taxon>Bacillati</taxon>
        <taxon>Actinomycetota</taxon>
        <taxon>Actinomycetes</taxon>
        <taxon>Propionibacteriales</taxon>
        <taxon>Propionibacteriaceae</taxon>
        <taxon>Auraticoccus</taxon>
    </lineage>
</organism>
<dbReference type="AlphaFoldDB" id="A0A6A9UT55"/>
<accession>A0A6A9UT55</accession>
<gene>
    <name evidence="3" type="ORF">GC722_07250</name>
</gene>
<dbReference type="EMBL" id="WPCU01000005">
    <property type="protein sequence ID" value="MVA75818.1"/>
    <property type="molecule type" value="Genomic_DNA"/>
</dbReference>
<proteinExistence type="predicted"/>
<evidence type="ECO:0000313" key="3">
    <source>
        <dbReference type="EMBL" id="MVA75818.1"/>
    </source>
</evidence>
<reference evidence="3 4" key="1">
    <citation type="submission" date="2019-12" db="EMBL/GenBank/DDBJ databases">
        <title>Auraticoccus cholistani sp. nov., an actinomycete isolated from soil of Cholistan desert.</title>
        <authorList>
            <person name="Cheema M.T."/>
        </authorList>
    </citation>
    <scope>NUCLEOTIDE SEQUENCE [LARGE SCALE GENOMIC DNA]</scope>
    <source>
        <strain evidence="3 4">F435</strain>
    </source>
</reference>
<protein>
    <submittedName>
        <fullName evidence="3">Calcium-binding protein</fullName>
    </submittedName>
</protein>
<name>A0A6A9UT55_9ACTN</name>
<dbReference type="SMART" id="SM00894">
    <property type="entry name" value="Excalibur"/>
    <property type="match status" value="1"/>
</dbReference>
<evidence type="ECO:0000256" key="1">
    <source>
        <dbReference type="SAM" id="MobiDB-lite"/>
    </source>
</evidence>
<dbReference type="Proteomes" id="UP000435304">
    <property type="component" value="Unassembled WGS sequence"/>
</dbReference>
<feature type="domain" description="Excalibur calcium-binding" evidence="2">
    <location>
        <begin position="21"/>
        <end position="88"/>
    </location>
</feature>
<feature type="region of interest" description="Disordered" evidence="1">
    <location>
        <begin position="66"/>
        <end position="90"/>
    </location>
</feature>
<feature type="region of interest" description="Disordered" evidence="1">
    <location>
        <begin position="1"/>
        <end position="21"/>
    </location>
</feature>
<feature type="compositionally biased region" description="Basic and acidic residues" evidence="1">
    <location>
        <begin position="72"/>
        <end position="90"/>
    </location>
</feature>